<protein>
    <submittedName>
        <fullName evidence="1">Uncharacterized protein</fullName>
    </submittedName>
</protein>
<evidence type="ECO:0000313" key="2">
    <source>
        <dbReference type="Proteomes" id="UP000018143"/>
    </source>
</evidence>
<comment type="caution">
    <text evidence="1">The sequence shown here is derived from an EMBL/GenBank/DDBJ whole genome shotgun (WGS) entry which is preliminary data.</text>
</comment>
<organism evidence="1 2">
    <name type="scientific">Helicobacter fennelliae MRY12-0050</name>
    <dbReference type="NCBI Taxonomy" id="1325130"/>
    <lineage>
        <taxon>Bacteria</taxon>
        <taxon>Pseudomonadati</taxon>
        <taxon>Campylobacterota</taxon>
        <taxon>Epsilonproteobacteria</taxon>
        <taxon>Campylobacterales</taxon>
        <taxon>Helicobacteraceae</taxon>
        <taxon>Helicobacter</taxon>
    </lineage>
</organism>
<sequence length="39" mass="4720">MFNDKINGADFYRFWICIKRYNHHKLESKSQISTISLKS</sequence>
<keyword evidence="2" id="KW-1185">Reference proteome</keyword>
<evidence type="ECO:0000313" key="1">
    <source>
        <dbReference type="EMBL" id="GAD18160.1"/>
    </source>
</evidence>
<dbReference type="Proteomes" id="UP000018143">
    <property type="component" value="Unassembled WGS sequence"/>
</dbReference>
<reference evidence="1 2" key="1">
    <citation type="journal article" date="2013" name="Genome Announc.">
        <title>Draft Genome Sequence of Helicobacter fennelliae Strain MRY12-0050, Isolated from a Bacteremia Patient.</title>
        <authorList>
            <person name="Rimbara E."/>
            <person name="Matsui M."/>
            <person name="Mori S."/>
            <person name="Suzuki S."/>
            <person name="Suzuki M."/>
            <person name="Kim H."/>
            <person name="Sekizuka T."/>
            <person name="Kuroda M."/>
            <person name="Shibayama K."/>
        </authorList>
    </citation>
    <scope>NUCLEOTIDE SEQUENCE [LARGE SCALE GENOMIC DNA]</scope>
    <source>
        <strain evidence="1 2">MRY12-0050</strain>
    </source>
</reference>
<name>T1CWD4_9HELI</name>
<proteinExistence type="predicted"/>
<dbReference type="EMBL" id="BASD01000004">
    <property type="protein sequence ID" value="GAD18160.1"/>
    <property type="molecule type" value="Genomic_DNA"/>
</dbReference>
<gene>
    <name evidence="1" type="ORF">HFN_1758</name>
</gene>
<dbReference type="STRING" id="1325130.HFN_1758"/>
<dbReference type="AlphaFoldDB" id="T1CWD4"/>
<accession>T1CWD4</accession>